<organism evidence="1 2">
    <name type="scientific">Chryseobacterium koreense CCUG 49689</name>
    <dbReference type="NCBI Taxonomy" id="1304281"/>
    <lineage>
        <taxon>Bacteria</taxon>
        <taxon>Pseudomonadati</taxon>
        <taxon>Bacteroidota</taxon>
        <taxon>Flavobacteriia</taxon>
        <taxon>Flavobacteriales</taxon>
        <taxon>Weeksellaceae</taxon>
        <taxon>Chryseobacterium group</taxon>
        <taxon>Chryseobacterium</taxon>
    </lineage>
</organism>
<reference evidence="1 2" key="1">
    <citation type="journal article" date="2004" name="Int. J. Syst. Evol. Microbiol.">
        <title>Kaistella koreensis gen. nov., sp. nov., a novel member of the Chryseobacterium-Bergeyella-Riemerella branch.</title>
        <authorList>
            <person name="Kim M.K."/>
            <person name="Im W.T."/>
            <person name="Shin Y.K."/>
            <person name="Lim J.H."/>
            <person name="Kim S.H."/>
            <person name="Lee B.C."/>
            <person name="Park M.Y."/>
            <person name="Lee K.Y."/>
            <person name="Lee S.T."/>
        </authorList>
    </citation>
    <scope>NUCLEOTIDE SEQUENCE [LARGE SCALE GENOMIC DNA]</scope>
    <source>
        <strain evidence="1 2">CCUG 49689</strain>
    </source>
</reference>
<evidence type="ECO:0000313" key="2">
    <source>
        <dbReference type="Proteomes" id="UP000035900"/>
    </source>
</evidence>
<comment type="caution">
    <text evidence="1">The sequence shown here is derived from an EMBL/GenBank/DDBJ whole genome shotgun (WGS) entry which is preliminary data.</text>
</comment>
<sequence>MARLKKNRNLSGAIRNVVFVNDGGREFIRARPDGVKQTAQTKAAAGVFGLVSSREKTFRLKLLRMMGVPAAQYFAAKHRARIRKTVTDNQGSSSGNNTGFGNPQALAGFSFNPKMEWENCTNFFPTFEMESSGKMKVHLPELKWKRQIIPPKNSSSAVLTITALNADFNSNMVPIKELAKLEINISGTSAVPAQEWIFPVDAAEGWLLIIGCLKFASPQQSAVMKEAFSAAYLWAGMAGE</sequence>
<dbReference type="OrthoDB" id="1257058at2"/>
<protein>
    <submittedName>
        <fullName evidence="1">Uncharacterized protein</fullName>
    </submittedName>
</protein>
<gene>
    <name evidence="1" type="ORF">ACM44_04230</name>
</gene>
<dbReference type="PATRIC" id="fig|1304281.5.peg.913"/>
<dbReference type="EMBL" id="LFNG01000005">
    <property type="protein sequence ID" value="KMQ71851.1"/>
    <property type="molecule type" value="Genomic_DNA"/>
</dbReference>
<keyword evidence="2" id="KW-1185">Reference proteome</keyword>
<dbReference type="Proteomes" id="UP000035900">
    <property type="component" value="Unassembled WGS sequence"/>
</dbReference>
<evidence type="ECO:0000313" key="1">
    <source>
        <dbReference type="EMBL" id="KMQ71851.1"/>
    </source>
</evidence>
<dbReference type="RefSeq" id="WP_048498818.1">
    <property type="nucleotide sequence ID" value="NZ_LFNG01000005.1"/>
</dbReference>
<accession>A0A0J7J1A9</accession>
<proteinExistence type="predicted"/>
<dbReference type="AlphaFoldDB" id="A0A0J7J1A9"/>
<name>A0A0J7J1A9_9FLAO</name>